<dbReference type="EMBL" id="CP096659">
    <property type="protein sequence ID" value="UPV72831.1"/>
    <property type="molecule type" value="Genomic_DNA"/>
</dbReference>
<organism evidence="3 4">
    <name type="scientific">Halorussus limi</name>
    <dbReference type="NCBI Taxonomy" id="2938695"/>
    <lineage>
        <taxon>Archaea</taxon>
        <taxon>Methanobacteriati</taxon>
        <taxon>Methanobacteriota</taxon>
        <taxon>Stenosarchaea group</taxon>
        <taxon>Halobacteria</taxon>
        <taxon>Halobacteriales</taxon>
        <taxon>Haladaptataceae</taxon>
        <taxon>Halorussus</taxon>
    </lineage>
</organism>
<keyword evidence="1" id="KW-0812">Transmembrane</keyword>
<accession>A0A8U0HPP2</accession>
<keyword evidence="3" id="KW-0482">Metalloprotease</keyword>
<dbReference type="GeneID" id="72185481"/>
<keyword evidence="3" id="KW-0378">Hydrolase</keyword>
<keyword evidence="1" id="KW-1133">Transmembrane helix</keyword>
<feature type="transmembrane region" description="Helical" evidence="1">
    <location>
        <begin position="199"/>
        <end position="219"/>
    </location>
</feature>
<dbReference type="PANTHER" id="PTHR36435:SF1">
    <property type="entry name" value="CAAX AMINO TERMINAL PROTEASE FAMILY PROTEIN"/>
    <property type="match status" value="1"/>
</dbReference>
<dbReference type="InterPro" id="IPR003675">
    <property type="entry name" value="Rce1/LyrA-like_dom"/>
</dbReference>
<evidence type="ECO:0000259" key="2">
    <source>
        <dbReference type="Pfam" id="PF02517"/>
    </source>
</evidence>
<dbReference type="KEGG" id="halx:M0R89_09740"/>
<keyword evidence="1" id="KW-0472">Membrane</keyword>
<dbReference type="GO" id="GO:0004175">
    <property type="term" value="F:endopeptidase activity"/>
    <property type="evidence" value="ECO:0007669"/>
    <property type="project" value="UniProtKB-ARBA"/>
</dbReference>
<feature type="transmembrane region" description="Helical" evidence="1">
    <location>
        <begin position="70"/>
        <end position="91"/>
    </location>
</feature>
<reference evidence="3 4" key="1">
    <citation type="submission" date="2022-04" db="EMBL/GenBank/DDBJ databases">
        <title>Diverse halophilic archaea isolated from saline environments.</title>
        <authorList>
            <person name="Cui H.-L."/>
        </authorList>
    </citation>
    <scope>NUCLEOTIDE SEQUENCE [LARGE SCALE GENOMIC DNA]</scope>
    <source>
        <strain evidence="3 4">XZYJT49</strain>
    </source>
</reference>
<feature type="transmembrane region" description="Helical" evidence="1">
    <location>
        <begin position="5"/>
        <end position="23"/>
    </location>
</feature>
<name>A0A8U0HPP2_9EURY</name>
<dbReference type="Proteomes" id="UP000830729">
    <property type="component" value="Chromosome"/>
</dbReference>
<dbReference type="GO" id="GO:0080120">
    <property type="term" value="P:CAAX-box protein maturation"/>
    <property type="evidence" value="ECO:0007669"/>
    <property type="project" value="UniProtKB-ARBA"/>
</dbReference>
<proteinExistence type="predicted"/>
<feature type="transmembrane region" description="Helical" evidence="1">
    <location>
        <begin position="111"/>
        <end position="131"/>
    </location>
</feature>
<dbReference type="PANTHER" id="PTHR36435">
    <property type="entry name" value="SLR1288 PROTEIN"/>
    <property type="match status" value="1"/>
</dbReference>
<evidence type="ECO:0000256" key="1">
    <source>
        <dbReference type="SAM" id="Phobius"/>
    </source>
</evidence>
<evidence type="ECO:0000313" key="4">
    <source>
        <dbReference type="Proteomes" id="UP000830729"/>
    </source>
</evidence>
<feature type="transmembrane region" description="Helical" evidence="1">
    <location>
        <begin position="171"/>
        <end position="192"/>
    </location>
</feature>
<keyword evidence="3" id="KW-0645">Protease</keyword>
<feature type="domain" description="CAAX prenyl protease 2/Lysostaphin resistance protein A-like" evidence="2">
    <location>
        <begin position="111"/>
        <end position="209"/>
    </location>
</feature>
<sequence>MGLTVVAVVVNGIFTLPALFWLTGIERTLGVTVLGEVAFAVVGAGFLTLTGRGLDFLDLSVPDSRTLAKYVLGATAALFALRSAVVGVASLAGVPLAPPSILQSSVDTQSLLLAMIPLSVLVIGPSEELLFRGVVQRYLAGAFSVRGAVFGAGVLFAAIHLPTLVVVPSALGIAVTLFVILLVGLAFGWLYASTDSLPVAMAVHGLYNASIFASAYLLIEFDVIAAGVSW</sequence>
<dbReference type="Pfam" id="PF02517">
    <property type="entry name" value="Rce1-like"/>
    <property type="match status" value="1"/>
</dbReference>
<dbReference type="AlphaFoldDB" id="A0A8U0HPP2"/>
<keyword evidence="4" id="KW-1185">Reference proteome</keyword>
<dbReference type="RefSeq" id="WP_248648890.1">
    <property type="nucleotide sequence ID" value="NZ_CP096659.1"/>
</dbReference>
<dbReference type="InterPro" id="IPR052710">
    <property type="entry name" value="CAAX_protease"/>
</dbReference>
<evidence type="ECO:0000313" key="3">
    <source>
        <dbReference type="EMBL" id="UPV72831.1"/>
    </source>
</evidence>
<feature type="transmembrane region" description="Helical" evidence="1">
    <location>
        <begin position="29"/>
        <end position="49"/>
    </location>
</feature>
<gene>
    <name evidence="3" type="ORF">M0R89_09740</name>
</gene>
<protein>
    <submittedName>
        <fullName evidence="3">CPBP family intramembrane metalloprotease</fullName>
    </submittedName>
</protein>
<feature type="transmembrane region" description="Helical" evidence="1">
    <location>
        <begin position="138"/>
        <end position="159"/>
    </location>
</feature>
<dbReference type="GO" id="GO:0008237">
    <property type="term" value="F:metallopeptidase activity"/>
    <property type="evidence" value="ECO:0007669"/>
    <property type="project" value="UniProtKB-KW"/>
</dbReference>